<dbReference type="SMART" id="SM00908">
    <property type="entry name" value="Gal-bind_lectin"/>
    <property type="match status" value="1"/>
</dbReference>
<evidence type="ECO:0000313" key="5">
    <source>
        <dbReference type="Proteomes" id="UP001181693"/>
    </source>
</evidence>
<keyword evidence="5" id="KW-1185">Reference proteome</keyword>
<evidence type="ECO:0000313" key="4">
    <source>
        <dbReference type="EMBL" id="DBA32366.1"/>
    </source>
</evidence>
<evidence type="ECO:0000256" key="2">
    <source>
        <dbReference type="RuleBase" id="RU102079"/>
    </source>
</evidence>
<dbReference type="GO" id="GO:0030395">
    <property type="term" value="F:lactose binding"/>
    <property type="evidence" value="ECO:0007669"/>
    <property type="project" value="TreeGrafter"/>
</dbReference>
<dbReference type="InterPro" id="IPR001079">
    <property type="entry name" value="Galectin_CRD"/>
</dbReference>
<proteinExistence type="predicted"/>
<dbReference type="SUPFAM" id="SSF49899">
    <property type="entry name" value="Concanavalin A-like lectins/glucanases"/>
    <property type="match status" value="1"/>
</dbReference>
<keyword evidence="1 2" id="KW-0430">Lectin</keyword>
<dbReference type="Pfam" id="PF00337">
    <property type="entry name" value="Gal-bind_lectin"/>
    <property type="match status" value="1"/>
</dbReference>
<accession>A0AAV3ATV9</accession>
<dbReference type="SMART" id="SM00276">
    <property type="entry name" value="GLECT"/>
    <property type="match status" value="1"/>
</dbReference>
<dbReference type="AlphaFoldDB" id="A0AAV3ATV9"/>
<dbReference type="InterPro" id="IPR044156">
    <property type="entry name" value="Galectin-like"/>
</dbReference>
<protein>
    <recommendedName>
        <fullName evidence="2">Galectin</fullName>
    </recommendedName>
</protein>
<dbReference type="InterPro" id="IPR013320">
    <property type="entry name" value="ConA-like_dom_sf"/>
</dbReference>
<comment type="caution">
    <text evidence="4">The sequence shown here is derived from an EMBL/GenBank/DDBJ whole genome shotgun (WGS) entry which is preliminary data.</text>
</comment>
<dbReference type="PROSITE" id="PS51304">
    <property type="entry name" value="GALECTIN"/>
    <property type="match status" value="1"/>
</dbReference>
<organism evidence="4 5">
    <name type="scientific">Pyxicephalus adspersus</name>
    <name type="common">African bullfrog</name>
    <dbReference type="NCBI Taxonomy" id="30357"/>
    <lineage>
        <taxon>Eukaryota</taxon>
        <taxon>Metazoa</taxon>
        <taxon>Chordata</taxon>
        <taxon>Craniata</taxon>
        <taxon>Vertebrata</taxon>
        <taxon>Euteleostomi</taxon>
        <taxon>Amphibia</taxon>
        <taxon>Batrachia</taxon>
        <taxon>Anura</taxon>
        <taxon>Neobatrachia</taxon>
        <taxon>Ranoidea</taxon>
        <taxon>Pyxicephalidae</taxon>
        <taxon>Pyxicephalinae</taxon>
        <taxon>Pyxicephalus</taxon>
    </lineage>
</organism>
<dbReference type="Gene3D" id="2.60.120.200">
    <property type="match status" value="1"/>
</dbReference>
<dbReference type="PANTHER" id="PTHR11346:SF97">
    <property type="entry name" value="GALECTIN-1"/>
    <property type="match status" value="1"/>
</dbReference>
<reference evidence="4" key="1">
    <citation type="thesis" date="2020" institute="ProQuest LLC" country="789 East Eisenhower Parkway, Ann Arbor, MI, USA">
        <title>Comparative Genomics and Chromosome Evolution.</title>
        <authorList>
            <person name="Mudd A.B."/>
        </authorList>
    </citation>
    <scope>NUCLEOTIDE SEQUENCE</scope>
    <source>
        <strain evidence="4">1538</strain>
        <tissue evidence="4">Blood</tissue>
    </source>
</reference>
<dbReference type="EMBL" id="DYDO01000001">
    <property type="protein sequence ID" value="DBA32366.1"/>
    <property type="molecule type" value="Genomic_DNA"/>
</dbReference>
<evidence type="ECO:0000256" key="1">
    <source>
        <dbReference type="ARBA" id="ARBA00022734"/>
    </source>
</evidence>
<dbReference type="Proteomes" id="UP001181693">
    <property type="component" value="Unassembled WGS sequence"/>
</dbReference>
<name>A0AAV3ATV9_PYXAD</name>
<dbReference type="GO" id="GO:0043236">
    <property type="term" value="F:laminin binding"/>
    <property type="evidence" value="ECO:0007669"/>
    <property type="project" value="TreeGrafter"/>
</dbReference>
<dbReference type="PANTHER" id="PTHR11346">
    <property type="entry name" value="GALECTIN"/>
    <property type="match status" value="1"/>
</dbReference>
<gene>
    <name evidence="4" type="ORF">GDO54_000165</name>
</gene>
<sequence length="135" mass="15367">MHQHVIITHLNLKRGQYVELTGSIPEVCTDFVVNLGLNLENLLLHFNPRFNVHGCTRKIVCSSVINNVWGEPVTTDIFPFNPGAETTFTIKYEKEKLIISLPSAGVLLPFPVRVPLKVIPLMFFKNFRLKRLKIA</sequence>
<feature type="domain" description="Galectin" evidence="3">
    <location>
        <begin position="4"/>
        <end position="135"/>
    </location>
</feature>
<evidence type="ECO:0000259" key="3">
    <source>
        <dbReference type="PROSITE" id="PS51304"/>
    </source>
</evidence>
<dbReference type="GO" id="GO:0005615">
    <property type="term" value="C:extracellular space"/>
    <property type="evidence" value="ECO:0007669"/>
    <property type="project" value="TreeGrafter"/>
</dbReference>